<feature type="coiled-coil region" evidence="2">
    <location>
        <begin position="294"/>
        <end position="321"/>
    </location>
</feature>
<keyword evidence="1 2" id="KW-0175">Coiled coil</keyword>
<dbReference type="RefSeq" id="WP_211532849.1">
    <property type="nucleotide sequence ID" value="NZ_CP058560.1"/>
</dbReference>
<dbReference type="GeneID" id="64820911"/>
<dbReference type="GO" id="GO:1990112">
    <property type="term" value="C:RQC complex"/>
    <property type="evidence" value="ECO:0007669"/>
    <property type="project" value="TreeGrafter"/>
</dbReference>
<keyword evidence="2" id="KW-0820">tRNA-binding</keyword>
<dbReference type="PANTHER" id="PTHR15239:SF6">
    <property type="entry name" value="RIBOSOME QUALITY CONTROL COMPLEX SUBUNIT NEMF"/>
    <property type="match status" value="1"/>
</dbReference>
<dbReference type="GO" id="GO:0019843">
    <property type="term" value="F:rRNA binding"/>
    <property type="evidence" value="ECO:0007669"/>
    <property type="project" value="UniProtKB-UniRule"/>
</dbReference>
<dbReference type="AlphaFoldDB" id="A0A8T8K7S7"/>
<dbReference type="GO" id="GO:0000049">
    <property type="term" value="F:tRNA binding"/>
    <property type="evidence" value="ECO:0007669"/>
    <property type="project" value="UniProtKB-UniRule"/>
</dbReference>
<name>A0A8T8K7S7_9EURY</name>
<dbReference type="InterPro" id="IPR051608">
    <property type="entry name" value="RQC_Subunit_NEMF"/>
</dbReference>
<evidence type="ECO:0000256" key="2">
    <source>
        <dbReference type="HAMAP-Rule" id="MF_00844"/>
    </source>
</evidence>
<dbReference type="GO" id="GO:0043023">
    <property type="term" value="F:ribosomal large subunit binding"/>
    <property type="evidence" value="ECO:0007669"/>
    <property type="project" value="UniProtKB-UniRule"/>
</dbReference>
<keyword evidence="5" id="KW-1185">Reference proteome</keyword>
<evidence type="ECO:0000256" key="1">
    <source>
        <dbReference type="ARBA" id="ARBA00023054"/>
    </source>
</evidence>
<dbReference type="KEGG" id="meme:HYG87_09060"/>
<gene>
    <name evidence="2" type="primary">rqcH</name>
    <name evidence="4" type="ORF">HYG87_09060</name>
</gene>
<dbReference type="FunFam" id="2.30.310.10:FF:000003">
    <property type="entry name" value="Zinc knuckle domain containing protein"/>
    <property type="match status" value="1"/>
</dbReference>
<dbReference type="HAMAP" id="MF_00844_A">
    <property type="entry name" value="RqcH_A"/>
    <property type="match status" value="1"/>
</dbReference>
<dbReference type="NCBIfam" id="NF041120">
    <property type="entry name" value="RqcH_arch"/>
    <property type="match status" value="1"/>
</dbReference>
<dbReference type="GO" id="GO:0072344">
    <property type="term" value="P:rescue of stalled ribosome"/>
    <property type="evidence" value="ECO:0007669"/>
    <property type="project" value="UniProtKB-UniRule"/>
</dbReference>
<dbReference type="InterPro" id="IPR043681">
    <property type="entry name" value="RqcH_archaeal"/>
</dbReference>
<dbReference type="SUPFAM" id="SSF46946">
    <property type="entry name" value="S13-like H2TH domain"/>
    <property type="match status" value="1"/>
</dbReference>
<reference evidence="4" key="1">
    <citation type="submission" date="2020-07" db="EMBL/GenBank/DDBJ databases">
        <title>Methanobacterium. sp. MethCan genome.</title>
        <authorList>
            <person name="Postec A."/>
            <person name="Quemeneur M."/>
        </authorList>
    </citation>
    <scope>NUCLEOTIDE SEQUENCE</scope>
    <source>
        <strain evidence="4">MethCAN</strain>
    </source>
</reference>
<dbReference type="GO" id="GO:0005737">
    <property type="term" value="C:cytoplasm"/>
    <property type="evidence" value="ECO:0007669"/>
    <property type="project" value="UniProtKB-ARBA"/>
</dbReference>
<keyword evidence="2" id="KW-0694">RNA-binding</keyword>
<accession>A0A8T8K7S7</accession>
<dbReference type="InterPro" id="IPR010979">
    <property type="entry name" value="Ribosomal_uS13-like_H2TH"/>
</dbReference>
<dbReference type="Proteomes" id="UP000681041">
    <property type="component" value="Chromosome"/>
</dbReference>
<proteinExistence type="inferred from homology"/>
<evidence type="ECO:0000259" key="3">
    <source>
        <dbReference type="Pfam" id="PF05670"/>
    </source>
</evidence>
<feature type="coiled-coil region" evidence="2">
    <location>
        <begin position="406"/>
        <end position="440"/>
    </location>
</feature>
<comment type="similarity">
    <text evidence="2">Belongs to the NEMF family.</text>
</comment>
<organism evidence="4 5">
    <name type="scientific">Methanobacterium alkalithermotolerans</name>
    <dbReference type="NCBI Taxonomy" id="2731220"/>
    <lineage>
        <taxon>Archaea</taxon>
        <taxon>Methanobacteriati</taxon>
        <taxon>Methanobacteriota</taxon>
        <taxon>Methanomada group</taxon>
        <taxon>Methanobacteria</taxon>
        <taxon>Methanobacteriales</taxon>
        <taxon>Methanobacteriaceae</taxon>
        <taxon>Methanobacterium</taxon>
    </lineage>
</organism>
<dbReference type="Pfam" id="PF05833">
    <property type="entry name" value="NFACT_N"/>
    <property type="match status" value="1"/>
</dbReference>
<comment type="subunit">
    <text evidence="2">Associates with stalled 50S ribosomal subunits.</text>
</comment>
<feature type="domain" description="NFACT RNA-binding" evidence="3">
    <location>
        <begin position="457"/>
        <end position="567"/>
    </location>
</feature>
<dbReference type="PANTHER" id="PTHR15239">
    <property type="entry name" value="NUCLEAR EXPORT MEDIATOR FACTOR NEMF"/>
    <property type="match status" value="1"/>
</dbReference>
<dbReference type="InterPro" id="IPR008532">
    <property type="entry name" value="NFACT_RNA-bd"/>
</dbReference>
<comment type="function">
    <text evidence="2">Probably part of the ribosome quality control system (RQC). May mediate the addition of alanine residues (Ala tailing) to incompletely synthesized nascent chains from stalled ribosomes, leading to their degradation.</text>
</comment>
<dbReference type="Pfam" id="PF05670">
    <property type="entry name" value="NFACT-R_1"/>
    <property type="match status" value="1"/>
</dbReference>
<evidence type="ECO:0000313" key="4">
    <source>
        <dbReference type="EMBL" id="QUH23892.1"/>
    </source>
</evidence>
<sequence>MKKMSNVDIYAVCHELNDLLVGSRVDKAYQPTKDTIIIRFHVKGKGRVDVVFQAGVRMHTSQYPMENPKLPPNFPMMLRKYIKGGMVNQVKQHNFDRVVEIKISKEEEYTLIVELFAKGNIILLNKDNNIILPLKRKLWSDRQISSREEYKFPPDRGINPLKLEKTQLREMFSKSDSDLIRTLARNGLGGIYAEEIIERSKLDKNITAAEISKSELDTLYETILNLFEPLINHDFKPHIVSGDKEDVLPLELEIYENTTKTYFDTYNEASDEFFSTKVRKEIKGVQEELWAGKVNKYAKRLRIQEETLEKFEKTIENSTIKGDLIYAHYALLEKLVNVILEARNKYSWAEIRKILKEGKKKGLQEAQVVESMDKMGAMVLNIEKEKVMIDPLKSIPENAEIYYEKAKKAKRKIKGVLIAIEKTKEKLDKVEKKKDLALENIMVPQKRVKKELKWFEKLRWFLSSDGNLVIGGRDAHTNEIVVKKHLENNDIYLHSDIHGAPSVVIKKNQEEISQETLQEAGEFAASFSSAWSKGFGSQDVYWVKPDQVSKTPQSGEFVAKGAFIIRGSRNYIRGAALMVAVGVVDYQGKRIMAGPVSAVKKYTDNYVILKPGYGKKEAVAKEILNKIDENRNFKLEDVIQVLPSGKCDIVTLKK</sequence>
<dbReference type="OrthoDB" id="10943at2157"/>
<protein>
    <recommendedName>
        <fullName evidence="2">Archaeal Rqc2 homolog aRqcH</fullName>
        <shortName evidence="2">aRqcH</shortName>
    </recommendedName>
</protein>
<dbReference type="EMBL" id="CP058560">
    <property type="protein sequence ID" value="QUH23892.1"/>
    <property type="molecule type" value="Genomic_DNA"/>
</dbReference>
<keyword evidence="2" id="KW-0699">rRNA-binding</keyword>
<evidence type="ECO:0000313" key="5">
    <source>
        <dbReference type="Proteomes" id="UP000681041"/>
    </source>
</evidence>
<keyword evidence="2" id="KW-0648">Protein biosynthesis</keyword>
<dbReference type="Gene3D" id="2.30.310.10">
    <property type="entry name" value="ibrinogen binding protein from staphylococcus aureus domain"/>
    <property type="match status" value="1"/>
</dbReference>